<evidence type="ECO:0000313" key="4">
    <source>
        <dbReference type="Proteomes" id="UP000192758"/>
    </source>
</evidence>
<feature type="region of interest" description="Disordered" evidence="1">
    <location>
        <begin position="590"/>
        <end position="611"/>
    </location>
</feature>
<keyword evidence="2" id="KW-0472">Membrane</keyword>
<feature type="compositionally biased region" description="Basic and acidic residues" evidence="1">
    <location>
        <begin position="602"/>
        <end position="611"/>
    </location>
</feature>
<feature type="transmembrane region" description="Helical" evidence="2">
    <location>
        <begin position="7"/>
        <end position="26"/>
    </location>
</feature>
<gene>
    <name evidence="3" type="ORF">EHP00_1430</name>
</gene>
<name>A0A1W0E565_9MICR</name>
<keyword evidence="2" id="KW-1133">Transmembrane helix</keyword>
<comment type="caution">
    <text evidence="3">The sequence shown here is derived from an EMBL/GenBank/DDBJ whole genome shotgun (WGS) entry which is preliminary data.</text>
</comment>
<evidence type="ECO:0000256" key="1">
    <source>
        <dbReference type="SAM" id="MobiDB-lite"/>
    </source>
</evidence>
<dbReference type="EMBL" id="MNPJ01000020">
    <property type="protein sequence ID" value="OQS54361.1"/>
    <property type="molecule type" value="Genomic_DNA"/>
</dbReference>
<proteinExistence type="predicted"/>
<organism evidence="3 4">
    <name type="scientific">Ecytonucleospora hepatopenaei</name>
    <dbReference type="NCBI Taxonomy" id="646526"/>
    <lineage>
        <taxon>Eukaryota</taxon>
        <taxon>Fungi</taxon>
        <taxon>Fungi incertae sedis</taxon>
        <taxon>Microsporidia</taxon>
        <taxon>Enterocytozoonidae</taxon>
        <taxon>Ecytonucleospora</taxon>
    </lineage>
</organism>
<feature type="compositionally biased region" description="Low complexity" evidence="1">
    <location>
        <begin position="591"/>
        <end position="601"/>
    </location>
</feature>
<dbReference type="VEuPathDB" id="MicrosporidiaDB:EHP00_1430"/>
<accession>A0A1W0E565</accession>
<reference evidence="3 4" key="1">
    <citation type="journal article" date="2017" name="Environ. Microbiol.">
        <title>Decay of the glycolytic pathway and adaptation to intranuclear parasitism within Enterocytozoonidae microsporidia.</title>
        <authorList>
            <person name="Wiredu Boakye D."/>
            <person name="Jaroenlak P."/>
            <person name="Prachumwat A."/>
            <person name="Williams T.A."/>
            <person name="Bateman K.S."/>
            <person name="Itsathitphaisarn O."/>
            <person name="Sritunyalucksana K."/>
            <person name="Paszkiewicz K.H."/>
            <person name="Moore K.A."/>
            <person name="Stentiford G.D."/>
            <person name="Williams B.A."/>
        </authorList>
    </citation>
    <scope>NUCLEOTIDE SEQUENCE [LARGE SCALE GENOMIC DNA]</scope>
    <source>
        <strain evidence="3 4">TH1</strain>
    </source>
</reference>
<sequence>MIKTLNIFIPLMFAYFCLVSCISYYLKIDSMSGIKQKKQNITGPVKRIKKSFLSFEDLKAKNTQSSFTSGEIYLEIEKEQKYNLLYGETPKEISNLELLSLWLYDIVPKQASFQDELVLTSKDYYEKSQIEMFEKAINGLKYRGMIIPESLGLSISLATAYPEEEFNIINFRGSKVMLTTATVERPKAKENANSKEENEKVTNVVEKTKITLKRKELYIPSDFEIENFILGEIKQVVTQSVKDEFKSTVAFDCGEEGDYFCSLTEFKNNVIANLETAPEYTHPFVMLMQGNVKANLINALKIDLKVLRDKITKKFTKSIKLEDKKLFIYSRFGNLLCNLCGIKGNILDGDSILQGCCDVSAFEINDELYKEVKFNGISKEIFEVTAHVDILRNAENLKNLVLLKKYKLEHVEQDDPKYMEFINYFDQNKDLIGLKLTQSIKATRLNKDLQELNMANKADISLKESGIIQLQEAIKNAEAEGMADLTSFKEFLEKIKNVKGGGNEIQNKVYDLNFKVNFMKLKKRKEEEEKKRIEEEKAKEEAMKENKETEKVNDEEKEKERKEDVEIKNKNITKNSDKTNNGEDNIKEIINENNKTNNQESNIKEGKEESKKNFGSLMKKFGDILKKGKRFDKMKDKLHELGLDGSNPLVDGNVDDETFMKAYEAAKKEEEEKEEKKAKEQAAL</sequence>
<keyword evidence="4" id="KW-1185">Reference proteome</keyword>
<protein>
    <submittedName>
        <fullName evidence="3">Uncharacterized protein</fullName>
    </submittedName>
</protein>
<keyword evidence="2" id="KW-0812">Transmembrane</keyword>
<evidence type="ECO:0000256" key="2">
    <source>
        <dbReference type="SAM" id="Phobius"/>
    </source>
</evidence>
<dbReference type="Proteomes" id="UP000192758">
    <property type="component" value="Unassembled WGS sequence"/>
</dbReference>
<feature type="region of interest" description="Disordered" evidence="1">
    <location>
        <begin position="525"/>
        <end position="563"/>
    </location>
</feature>
<dbReference type="AlphaFoldDB" id="A0A1W0E565"/>
<evidence type="ECO:0000313" key="3">
    <source>
        <dbReference type="EMBL" id="OQS54361.1"/>
    </source>
</evidence>
<feature type="region of interest" description="Disordered" evidence="1">
    <location>
        <begin position="665"/>
        <end position="684"/>
    </location>
</feature>